<dbReference type="AlphaFoldDB" id="A0A0E3S039"/>
<sequence>MQGNSSPNSDIQYDPSRRTKFLLMGLLLILNIVIRIPSIPHEKGYDSFFIHTLANSVSSFGVANWWINWLSVFGLYPHSYSSAVPFTLSGISQATGIEMEKTILLFCVIAGLFGIFTAYVFAESIYNNFLFKYTMSLFFSLAPGVMLFTTWEVSTRGQFVVFLPLFLYILLKENLNIKKYILLLACFVFIFSTHNYAFFLFPISMIYILLKIVQKVKPDLLKKSYLNYILTLFFIAALIYPFFGGLFISGGSRYTWVIDAILTNIRQTGPLMLLIPGGVAYLFLKKKNFKNIFMCLTIILLAPIFYSHIYGPFVLILITVFLINIAFNNLLKTIANHKHKLLTLGIILIITSFVSFSSFYNHYRTGDSDAFWYMHESTYASGIWAKNHIPENTRGLDTGFETGRFFAISEGHPITISQDIANLVYGWIDESNMVVEKTSPMSLDYYFDGPYHLKGSTFMGSIEWLKYTAKDISSLKKFNYFVQDKYRYKPVDDVVKRESNLIFDSPRISIWKLPTD</sequence>
<keyword evidence="1" id="KW-0472">Membrane</keyword>
<protein>
    <recommendedName>
        <fullName evidence="4">Glycosyltransferase RgtA/B/C/D-like domain-containing protein</fullName>
    </recommendedName>
</protein>
<evidence type="ECO:0000313" key="2">
    <source>
        <dbReference type="EMBL" id="AKB71758.1"/>
    </source>
</evidence>
<gene>
    <name evidence="2" type="ORF">MSMAC_1868</name>
</gene>
<feature type="transmembrane region" description="Helical" evidence="1">
    <location>
        <begin position="20"/>
        <end position="36"/>
    </location>
</feature>
<evidence type="ECO:0008006" key="4">
    <source>
        <dbReference type="Google" id="ProtNLM"/>
    </source>
</evidence>
<dbReference type="KEGG" id="mmac:MSMAC_1868"/>
<keyword evidence="1" id="KW-0812">Transmembrane</keyword>
<feature type="transmembrane region" description="Helical" evidence="1">
    <location>
        <begin position="313"/>
        <end position="330"/>
    </location>
</feature>
<feature type="transmembrane region" description="Helical" evidence="1">
    <location>
        <begin position="225"/>
        <end position="248"/>
    </location>
</feature>
<feature type="transmembrane region" description="Helical" evidence="1">
    <location>
        <begin position="268"/>
        <end position="284"/>
    </location>
</feature>
<feature type="transmembrane region" description="Helical" evidence="1">
    <location>
        <begin position="103"/>
        <end position="122"/>
    </location>
</feature>
<feature type="transmembrane region" description="Helical" evidence="1">
    <location>
        <begin position="342"/>
        <end position="360"/>
    </location>
</feature>
<accession>A0A0E3S039</accession>
<proteinExistence type="predicted"/>
<evidence type="ECO:0000256" key="1">
    <source>
        <dbReference type="SAM" id="Phobius"/>
    </source>
</evidence>
<dbReference type="PATRIC" id="fig|1434113.4.peg.2338"/>
<reference evidence="2 3" key="1">
    <citation type="submission" date="2014-07" db="EMBL/GenBank/DDBJ databases">
        <title>Methanogenic archaea and the global carbon cycle.</title>
        <authorList>
            <person name="Henriksen J.R."/>
            <person name="Luke J."/>
            <person name="Reinhart S."/>
            <person name="Benedict M.N."/>
            <person name="Youngblut N.D."/>
            <person name="Metcalf M.E."/>
            <person name="Whitaker R.J."/>
            <person name="Metcalf W.W."/>
        </authorList>
    </citation>
    <scope>NUCLEOTIDE SEQUENCE [LARGE SCALE GENOMIC DNA]</scope>
    <source>
        <strain evidence="2 3">C16</strain>
    </source>
</reference>
<organism evidence="2 3">
    <name type="scientific">Methanosarcina mazei C16</name>
    <dbReference type="NCBI Taxonomy" id="1434113"/>
    <lineage>
        <taxon>Archaea</taxon>
        <taxon>Methanobacteriati</taxon>
        <taxon>Methanobacteriota</taxon>
        <taxon>Stenosarchaea group</taxon>
        <taxon>Methanomicrobia</taxon>
        <taxon>Methanosarcinales</taxon>
        <taxon>Methanosarcinaceae</taxon>
        <taxon>Methanosarcina</taxon>
    </lineage>
</organism>
<dbReference type="EMBL" id="CP009514">
    <property type="protein sequence ID" value="AKB71758.1"/>
    <property type="molecule type" value="Genomic_DNA"/>
</dbReference>
<feature type="transmembrane region" description="Helical" evidence="1">
    <location>
        <begin position="180"/>
        <end position="213"/>
    </location>
</feature>
<name>A0A0E3S039_METMZ</name>
<keyword evidence="1" id="KW-1133">Transmembrane helix</keyword>
<dbReference type="HOGENOM" id="CLU_526416_0_0_2"/>
<dbReference type="Proteomes" id="UP000033071">
    <property type="component" value="Chromosome"/>
</dbReference>
<evidence type="ECO:0000313" key="3">
    <source>
        <dbReference type="Proteomes" id="UP000033071"/>
    </source>
</evidence>
<feature type="transmembrane region" description="Helical" evidence="1">
    <location>
        <begin position="129"/>
        <end position="151"/>
    </location>
</feature>